<dbReference type="EMBL" id="JAVDPY010000002">
    <property type="protein sequence ID" value="MDR6332962.1"/>
    <property type="molecule type" value="Genomic_DNA"/>
</dbReference>
<evidence type="ECO:0000313" key="4">
    <source>
        <dbReference type="Proteomes" id="UP001245370"/>
    </source>
</evidence>
<proteinExistence type="predicted"/>
<dbReference type="NCBIfam" id="TIGR02444">
    <property type="entry name" value="TIGR02444 family protein"/>
    <property type="match status" value="1"/>
</dbReference>
<dbReference type="Proteomes" id="UP001245370">
    <property type="component" value="Unassembled WGS sequence"/>
</dbReference>
<evidence type="ECO:0000313" key="3">
    <source>
        <dbReference type="Proteomes" id="UP001144397"/>
    </source>
</evidence>
<sequence>MADETPTLKDFALALYAREGVPPACLALQEATGLDVNILLFAAWRGAVLRREVSATDIAAARARVAEWHSEVVKALRTVRRRLKTGPSPAPDDRTAKLRAQVQAIEIAAEIIELEELGALAGGSPAPSETDAAALAFAAMAQVVASFAGRPLRPEEEAAVRAIASAI</sequence>
<keyword evidence="4" id="KW-1185">Reference proteome</keyword>
<comment type="caution">
    <text evidence="1">The sequence shown here is derived from an EMBL/GenBank/DDBJ whole genome shotgun (WGS) entry which is preliminary data.</text>
</comment>
<reference evidence="1" key="1">
    <citation type="submission" date="2022-12" db="EMBL/GenBank/DDBJ databases">
        <title>Reference genome sequencing for broad-spectrum identification of bacterial and archaeal isolates by mass spectrometry.</title>
        <authorList>
            <person name="Sekiguchi Y."/>
            <person name="Tourlousse D.M."/>
        </authorList>
    </citation>
    <scope>NUCLEOTIDE SEQUENCE</scope>
    <source>
        <strain evidence="1">301</strain>
    </source>
</reference>
<dbReference type="InterPro" id="IPR012659">
    <property type="entry name" value="CHP02444"/>
</dbReference>
<dbReference type="Pfam" id="PF09523">
    <property type="entry name" value="DUF2390"/>
    <property type="match status" value="1"/>
</dbReference>
<dbReference type="Proteomes" id="UP001144397">
    <property type="component" value="Unassembled WGS sequence"/>
</dbReference>
<protein>
    <submittedName>
        <fullName evidence="2">Uncharacterized protein (TIGR02444 family)</fullName>
    </submittedName>
</protein>
<accession>A0A9W6FI49</accession>
<dbReference type="GeneID" id="95761707"/>
<name>A0A9W6FI49_XANFL</name>
<dbReference type="EMBL" id="BSDO01000001">
    <property type="protein sequence ID" value="GLI21239.1"/>
    <property type="molecule type" value="Genomic_DNA"/>
</dbReference>
<evidence type="ECO:0000313" key="1">
    <source>
        <dbReference type="EMBL" id="GLI21239.1"/>
    </source>
</evidence>
<dbReference type="AlphaFoldDB" id="A0A9W6FI49"/>
<dbReference type="RefSeq" id="WP_281805717.1">
    <property type="nucleotide sequence ID" value="NZ_BSDO01000001.1"/>
</dbReference>
<organism evidence="1 3">
    <name type="scientific">Xanthobacter flavus</name>
    <dbReference type="NCBI Taxonomy" id="281"/>
    <lineage>
        <taxon>Bacteria</taxon>
        <taxon>Pseudomonadati</taxon>
        <taxon>Pseudomonadota</taxon>
        <taxon>Alphaproteobacteria</taxon>
        <taxon>Hyphomicrobiales</taxon>
        <taxon>Xanthobacteraceae</taxon>
        <taxon>Xanthobacter</taxon>
    </lineage>
</organism>
<reference evidence="2 4" key="2">
    <citation type="submission" date="2023-07" db="EMBL/GenBank/DDBJ databases">
        <title>Genomic Encyclopedia of Type Strains, Phase IV (KMG-IV): sequencing the most valuable type-strain genomes for metagenomic binning, comparative biology and taxonomic classification.</title>
        <authorList>
            <person name="Goeker M."/>
        </authorList>
    </citation>
    <scope>NUCLEOTIDE SEQUENCE [LARGE SCALE GENOMIC DNA]</scope>
    <source>
        <strain evidence="2 4">DSM 338</strain>
    </source>
</reference>
<evidence type="ECO:0000313" key="2">
    <source>
        <dbReference type="EMBL" id="MDR6332962.1"/>
    </source>
</evidence>
<gene>
    <name evidence="2" type="ORF">GGQ86_001426</name>
    <name evidence="1" type="ORF">XFLAVUS301_09130</name>
</gene>